<evidence type="ECO:0000313" key="6">
    <source>
        <dbReference type="Proteomes" id="UP000197468"/>
    </source>
</evidence>
<accession>A0A246JLP8</accession>
<keyword evidence="4" id="KW-0732">Signal</keyword>
<gene>
    <name evidence="5" type="ORF">CDN99_03680</name>
</gene>
<sequence length="387" mass="42959">MKHLRHLTLPLALLASFPSWGQSDGSSPYYLGASLSHYYASNVFRVNAGENNDRLTTLSLLAGIDTRLGRQHVYANARWQKVSYQENSRLNNNGYNLATGVDWETVGNLSGSLNYTRARTLADFNSNTTVAPSTDRNLQTDQSAGASIRLGLPTLSSYSLEGTFTRRERDYSLALYDTQEYRQNASSLGLLYNASSAWRFGVAGRYTKGTVPVSGFQYSRRDIDLTARWRATGASSLDARISRSTSASFHGVTGALTWDWRPGGRWSLNTQLSRDTGVETYYLGINNSSTSDFNRVQTALQTQLTYRLTAKVSLTAGGSYSRTSRDDLTRQLDYSDSTRQYNLGVAWQALRAVSVGCGYNRVERRTGNLLYTYDADSVGCYVQGMLQ</sequence>
<protein>
    <recommendedName>
        <fullName evidence="7">TIGR03016 family PEP-CTERM system-associated outer membrane protein</fullName>
    </recommendedName>
</protein>
<dbReference type="AlphaFoldDB" id="A0A246JLP8"/>
<dbReference type="SUPFAM" id="SSF56935">
    <property type="entry name" value="Porins"/>
    <property type="match status" value="1"/>
</dbReference>
<reference evidence="5 6" key="1">
    <citation type="journal article" date="2008" name="Int. J. Syst. Evol. Microbiol.">
        <title>Description of Roseateles aquatilis sp. nov. and Roseateles terrae sp. nov., in the class Betaproteobacteria, and emended description of the genus Roseateles.</title>
        <authorList>
            <person name="Gomila M."/>
            <person name="Bowien B."/>
            <person name="Falsen E."/>
            <person name="Moore E.R."/>
            <person name="Lalucat J."/>
        </authorList>
    </citation>
    <scope>NUCLEOTIDE SEQUENCE [LARGE SCALE GENOMIC DNA]</scope>
    <source>
        <strain evidence="5 6">CCUG 48205</strain>
    </source>
</reference>
<dbReference type="EMBL" id="NIOF01000001">
    <property type="protein sequence ID" value="OWQ93574.1"/>
    <property type="molecule type" value="Genomic_DNA"/>
</dbReference>
<feature type="chain" id="PRO_5012015330" description="TIGR03016 family PEP-CTERM system-associated outer membrane protein" evidence="4">
    <location>
        <begin position="22"/>
        <end position="387"/>
    </location>
</feature>
<comment type="caution">
    <text evidence="5">The sequence shown here is derived from an EMBL/GenBank/DDBJ whole genome shotgun (WGS) entry which is preliminary data.</text>
</comment>
<evidence type="ECO:0000313" key="5">
    <source>
        <dbReference type="EMBL" id="OWQ93574.1"/>
    </source>
</evidence>
<dbReference type="Proteomes" id="UP000197468">
    <property type="component" value="Unassembled WGS sequence"/>
</dbReference>
<evidence type="ECO:0000256" key="4">
    <source>
        <dbReference type="SAM" id="SignalP"/>
    </source>
</evidence>
<dbReference type="GO" id="GO:0009279">
    <property type="term" value="C:cell outer membrane"/>
    <property type="evidence" value="ECO:0007669"/>
    <property type="project" value="UniProtKB-SubCell"/>
</dbReference>
<dbReference type="Gene3D" id="2.40.170.20">
    <property type="entry name" value="TonB-dependent receptor, beta-barrel domain"/>
    <property type="match status" value="1"/>
</dbReference>
<keyword evidence="3" id="KW-0998">Cell outer membrane</keyword>
<proteinExistence type="predicted"/>
<dbReference type="OrthoDB" id="9149087at2"/>
<evidence type="ECO:0008006" key="7">
    <source>
        <dbReference type="Google" id="ProtNLM"/>
    </source>
</evidence>
<evidence type="ECO:0000256" key="2">
    <source>
        <dbReference type="ARBA" id="ARBA00023136"/>
    </source>
</evidence>
<dbReference type="RefSeq" id="WP_088382720.1">
    <property type="nucleotide sequence ID" value="NZ_NIOF01000001.1"/>
</dbReference>
<name>A0A246JLP8_9BURK</name>
<keyword evidence="6" id="KW-1185">Reference proteome</keyword>
<comment type="subcellular location">
    <subcellularLocation>
        <location evidence="1">Cell outer membrane</location>
    </subcellularLocation>
</comment>
<organism evidence="5 6">
    <name type="scientific">Roseateles aquatilis</name>
    <dbReference type="NCBI Taxonomy" id="431061"/>
    <lineage>
        <taxon>Bacteria</taxon>
        <taxon>Pseudomonadati</taxon>
        <taxon>Pseudomonadota</taxon>
        <taxon>Betaproteobacteria</taxon>
        <taxon>Burkholderiales</taxon>
        <taxon>Sphaerotilaceae</taxon>
        <taxon>Roseateles</taxon>
    </lineage>
</organism>
<evidence type="ECO:0000256" key="3">
    <source>
        <dbReference type="ARBA" id="ARBA00023237"/>
    </source>
</evidence>
<evidence type="ECO:0000256" key="1">
    <source>
        <dbReference type="ARBA" id="ARBA00004442"/>
    </source>
</evidence>
<feature type="signal peptide" evidence="4">
    <location>
        <begin position="1"/>
        <end position="21"/>
    </location>
</feature>
<keyword evidence="2" id="KW-0472">Membrane</keyword>
<dbReference type="InterPro" id="IPR036942">
    <property type="entry name" value="Beta-barrel_TonB_sf"/>
</dbReference>